<gene>
    <name evidence="1" type="ORF">HXX76_008326</name>
</gene>
<dbReference type="Gene3D" id="3.90.1720.10">
    <property type="entry name" value="endopeptidase domain like (from Nostoc punctiforme)"/>
    <property type="match status" value="1"/>
</dbReference>
<evidence type="ECO:0000313" key="2">
    <source>
        <dbReference type="Proteomes" id="UP000650467"/>
    </source>
</evidence>
<evidence type="ECO:0000313" key="1">
    <source>
        <dbReference type="EMBL" id="KAG2433258.1"/>
    </source>
</evidence>
<dbReference type="OrthoDB" id="10262879at2759"/>
<dbReference type="EMBL" id="JAEHOC010000019">
    <property type="protein sequence ID" value="KAG2433258.1"/>
    <property type="molecule type" value="Genomic_DNA"/>
</dbReference>
<reference evidence="1" key="1">
    <citation type="journal article" date="2020" name="bioRxiv">
        <title>Comparative genomics of Chlamydomonas.</title>
        <authorList>
            <person name="Craig R.J."/>
            <person name="Hasan A.R."/>
            <person name="Ness R.W."/>
            <person name="Keightley P.D."/>
        </authorList>
    </citation>
    <scope>NUCLEOTIDE SEQUENCE</scope>
    <source>
        <strain evidence="1">SAG 7.73</strain>
    </source>
</reference>
<name>A0A835W111_CHLIN</name>
<dbReference type="Proteomes" id="UP000650467">
    <property type="component" value="Unassembled WGS sequence"/>
</dbReference>
<comment type="caution">
    <text evidence="1">The sequence shown here is derived from an EMBL/GenBank/DDBJ whole genome shotgun (WGS) entry which is preliminary data.</text>
</comment>
<organism evidence="1 2">
    <name type="scientific">Chlamydomonas incerta</name>
    <dbReference type="NCBI Taxonomy" id="51695"/>
    <lineage>
        <taxon>Eukaryota</taxon>
        <taxon>Viridiplantae</taxon>
        <taxon>Chlorophyta</taxon>
        <taxon>core chlorophytes</taxon>
        <taxon>Chlorophyceae</taxon>
        <taxon>CS clade</taxon>
        <taxon>Chlamydomonadales</taxon>
        <taxon>Chlamydomonadaceae</taxon>
        <taxon>Chlamydomonas</taxon>
    </lineage>
</organism>
<evidence type="ECO:0008006" key="3">
    <source>
        <dbReference type="Google" id="ProtNLM"/>
    </source>
</evidence>
<dbReference type="AlphaFoldDB" id="A0A835W111"/>
<protein>
    <recommendedName>
        <fullName evidence="3">CHAP domain-containing protein</fullName>
    </recommendedName>
</protein>
<keyword evidence="2" id="KW-1185">Reference proteome</keyword>
<accession>A0A835W111</accession>
<proteinExistence type="predicted"/>
<sequence length="120" mass="12974">MGSRAERIAQIALANASSQSQGRCGIAVREAIEAATGMTMPRVGSAKDMGSSLVAVGFCFADAPLQVGDVAVIQDCQGHPHGHIQVWTGSQWVSDFVQRDFWPGPKYRELQPSSVIYRLR</sequence>